<feature type="region of interest" description="Disordered" evidence="9">
    <location>
        <begin position="1"/>
        <end position="26"/>
    </location>
</feature>
<sequence>MMPAKSEKEDRRLDHSGPSPFQTNIYSQPWWRDVGNSPSLGDTASKLSSVENLNGSLANAAIQSQVNTGLQKGAMVNKDMQTDVTSQSGEYTTHGMAKVSFLVQMKVMDKNTISNTFHHQQLLPWADTLNQIPRWNLLATQFCLPLTAEYLLDFASPGSNFCLLRIRVLLPFQVLTSHPYTDPQYGGMFASYGAQAMVPQLYGMPHARMPLPLEMEEEPVYVNAKQFHGIMRRRQARAKAELEKKAVKVRKPYLHESRHQHAMRRARGCGGRFLNTKKLDNNATNPTSEKGINSVANISKQSYSFSVSEFFPTEGSGDLNSSGDLEGGKGSQASSNGHGNGHALSSRYHSSSHDGSFLGQQKETTHGNRVSNGAEKLEALAMFNLGGNFSCAVFLRQFILGFRSSVTWCIHGGESVAYVMDFMLSSDLN</sequence>
<keyword evidence="11" id="KW-1185">Reference proteome</keyword>
<comment type="subcellular location">
    <subcellularLocation>
        <location evidence="1 8">Nucleus</location>
    </subcellularLocation>
</comment>
<dbReference type="OrthoDB" id="1097733at2759"/>
<comment type="caution">
    <text evidence="10">The sequence shown here is derived from an EMBL/GenBank/DDBJ whole genome shotgun (WGS) entry which is preliminary data.</text>
</comment>
<evidence type="ECO:0000256" key="8">
    <source>
        <dbReference type="RuleBase" id="RU367155"/>
    </source>
</evidence>
<dbReference type="Proteomes" id="UP000886885">
    <property type="component" value="Chromosome 9A"/>
</dbReference>
<dbReference type="InterPro" id="IPR018362">
    <property type="entry name" value="CCAAT-binding_factor_CS"/>
</dbReference>
<keyword evidence="5 8" id="KW-0804">Transcription</keyword>
<proteinExistence type="inferred from homology"/>
<keyword evidence="4" id="KW-0010">Activator</keyword>
<keyword evidence="2 8" id="KW-0805">Transcription regulation</keyword>
<accession>A0A8X7Z6X7</accession>
<evidence type="ECO:0000256" key="4">
    <source>
        <dbReference type="ARBA" id="ARBA00023159"/>
    </source>
</evidence>
<dbReference type="EMBL" id="JAAWWB010000017">
    <property type="protein sequence ID" value="KAG6762387.1"/>
    <property type="molecule type" value="Genomic_DNA"/>
</dbReference>
<evidence type="ECO:0000256" key="9">
    <source>
        <dbReference type="SAM" id="MobiDB-lite"/>
    </source>
</evidence>
<name>A0A8X7Z6X7_POPTO</name>
<dbReference type="Pfam" id="PF02045">
    <property type="entry name" value="CBFB_NFYA"/>
    <property type="match status" value="1"/>
</dbReference>
<feature type="compositionally biased region" description="Polar residues" evidence="9">
    <location>
        <begin position="358"/>
        <end position="369"/>
    </location>
</feature>
<dbReference type="GO" id="GO:0016602">
    <property type="term" value="C:CCAAT-binding factor complex"/>
    <property type="evidence" value="ECO:0007669"/>
    <property type="project" value="InterPro"/>
</dbReference>
<comment type="function">
    <text evidence="8">Component of the sequence-specific heterotrimeric transcription factor (NF-Y) which specifically recognizes a 5'-CCAAT-3' box motif found in the promoters of its target genes.</text>
</comment>
<dbReference type="AlphaFoldDB" id="A0A8X7Z6X7"/>
<feature type="compositionally biased region" description="Polar residues" evidence="9">
    <location>
        <begin position="281"/>
        <end position="292"/>
    </location>
</feature>
<dbReference type="SMART" id="SM00521">
    <property type="entry name" value="CBF"/>
    <property type="match status" value="1"/>
</dbReference>
<feature type="compositionally biased region" description="Basic and acidic residues" evidence="9">
    <location>
        <begin position="1"/>
        <end position="15"/>
    </location>
</feature>
<gene>
    <name evidence="10" type="ORF">POTOM_032883</name>
</gene>
<evidence type="ECO:0000256" key="1">
    <source>
        <dbReference type="ARBA" id="ARBA00004123"/>
    </source>
</evidence>
<evidence type="ECO:0000313" key="10">
    <source>
        <dbReference type="EMBL" id="KAG6762387.1"/>
    </source>
</evidence>
<dbReference type="GO" id="GO:0003677">
    <property type="term" value="F:DNA binding"/>
    <property type="evidence" value="ECO:0007669"/>
    <property type="project" value="UniProtKB-KW"/>
</dbReference>
<keyword evidence="3 8" id="KW-0238">DNA-binding</keyword>
<evidence type="ECO:0000256" key="2">
    <source>
        <dbReference type="ARBA" id="ARBA00023015"/>
    </source>
</evidence>
<evidence type="ECO:0000313" key="11">
    <source>
        <dbReference type="Proteomes" id="UP000886885"/>
    </source>
</evidence>
<evidence type="ECO:0000256" key="6">
    <source>
        <dbReference type="ARBA" id="ARBA00023242"/>
    </source>
</evidence>
<dbReference type="PROSITE" id="PS00686">
    <property type="entry name" value="NFYA_HAP2_1"/>
    <property type="match status" value="1"/>
</dbReference>
<reference evidence="10" key="1">
    <citation type="journal article" date="2020" name="bioRxiv">
        <title>Hybrid origin of Populus tomentosa Carr. identified through genome sequencing and phylogenomic analysis.</title>
        <authorList>
            <person name="An X."/>
            <person name="Gao K."/>
            <person name="Chen Z."/>
            <person name="Li J."/>
            <person name="Yang X."/>
            <person name="Yang X."/>
            <person name="Zhou J."/>
            <person name="Guo T."/>
            <person name="Zhao T."/>
            <person name="Huang S."/>
            <person name="Miao D."/>
            <person name="Khan W.U."/>
            <person name="Rao P."/>
            <person name="Ye M."/>
            <person name="Lei B."/>
            <person name="Liao W."/>
            <person name="Wang J."/>
            <person name="Ji L."/>
            <person name="Li Y."/>
            <person name="Guo B."/>
            <person name="Mustafa N.S."/>
            <person name="Li S."/>
            <person name="Yun Q."/>
            <person name="Keller S.R."/>
            <person name="Mao J."/>
            <person name="Zhang R."/>
            <person name="Strauss S.H."/>
        </authorList>
    </citation>
    <scope>NUCLEOTIDE SEQUENCE</scope>
    <source>
        <strain evidence="10">GM15</strain>
        <tissue evidence="10">Leaf</tissue>
    </source>
</reference>
<organism evidence="10 11">
    <name type="scientific">Populus tomentosa</name>
    <name type="common">Chinese white poplar</name>
    <dbReference type="NCBI Taxonomy" id="118781"/>
    <lineage>
        <taxon>Eukaryota</taxon>
        <taxon>Viridiplantae</taxon>
        <taxon>Streptophyta</taxon>
        <taxon>Embryophyta</taxon>
        <taxon>Tracheophyta</taxon>
        <taxon>Spermatophyta</taxon>
        <taxon>Magnoliopsida</taxon>
        <taxon>eudicotyledons</taxon>
        <taxon>Gunneridae</taxon>
        <taxon>Pentapetalae</taxon>
        <taxon>rosids</taxon>
        <taxon>fabids</taxon>
        <taxon>Malpighiales</taxon>
        <taxon>Salicaceae</taxon>
        <taxon>Saliceae</taxon>
        <taxon>Populus</taxon>
    </lineage>
</organism>
<dbReference type="PANTHER" id="PTHR12632">
    <property type="entry name" value="TRANSCRIPTION FACTOR NF-Y ALPHA-RELATED"/>
    <property type="match status" value="1"/>
</dbReference>
<evidence type="ECO:0000256" key="7">
    <source>
        <dbReference type="ARBA" id="ARBA00025911"/>
    </source>
</evidence>
<evidence type="ECO:0000256" key="3">
    <source>
        <dbReference type="ARBA" id="ARBA00023125"/>
    </source>
</evidence>
<dbReference type="InterPro" id="IPR001289">
    <property type="entry name" value="NFYA"/>
</dbReference>
<feature type="region of interest" description="Disordered" evidence="9">
    <location>
        <begin position="270"/>
        <end position="292"/>
    </location>
</feature>
<feature type="compositionally biased region" description="Low complexity" evidence="9">
    <location>
        <begin position="342"/>
        <end position="356"/>
    </location>
</feature>
<evidence type="ECO:0000256" key="5">
    <source>
        <dbReference type="ARBA" id="ARBA00023163"/>
    </source>
</evidence>
<dbReference type="PROSITE" id="PS51152">
    <property type="entry name" value="NFYA_HAP2_2"/>
    <property type="match status" value="1"/>
</dbReference>
<protein>
    <recommendedName>
        <fullName evidence="8">Nuclear transcription factor Y subunit</fullName>
    </recommendedName>
</protein>
<dbReference type="GO" id="GO:0003700">
    <property type="term" value="F:DNA-binding transcription factor activity"/>
    <property type="evidence" value="ECO:0007669"/>
    <property type="project" value="UniProtKB-UniRule"/>
</dbReference>
<keyword evidence="6 8" id="KW-0539">Nucleus</keyword>
<feature type="region of interest" description="Disordered" evidence="9">
    <location>
        <begin position="318"/>
        <end position="369"/>
    </location>
</feature>
<comment type="subunit">
    <text evidence="7">Heterotrimeric transcription factor composed of three components, NF-YA, NF-YB and NF-YC. NF-YB and NF-YC must interact and dimerize for NF-YA association and DNA binding.</text>
</comment>
<comment type="similarity">
    <text evidence="8">Belongs to the NFYA/HAP2 subunit family.</text>
</comment>